<organism evidence="2 3">
    <name type="scientific">Pseudonocardia ammonioxydans</name>
    <dbReference type="NCBI Taxonomy" id="260086"/>
    <lineage>
        <taxon>Bacteria</taxon>
        <taxon>Bacillati</taxon>
        <taxon>Actinomycetota</taxon>
        <taxon>Actinomycetes</taxon>
        <taxon>Pseudonocardiales</taxon>
        <taxon>Pseudonocardiaceae</taxon>
        <taxon>Pseudonocardia</taxon>
    </lineage>
</organism>
<feature type="transmembrane region" description="Helical" evidence="1">
    <location>
        <begin position="46"/>
        <end position="71"/>
    </location>
</feature>
<dbReference type="AlphaFoldDB" id="A0A1I5IPW4"/>
<dbReference type="InterPro" id="IPR036259">
    <property type="entry name" value="MFS_trans_sf"/>
</dbReference>
<dbReference type="Gene3D" id="1.20.1250.20">
    <property type="entry name" value="MFS general substrate transporter like domains"/>
    <property type="match status" value="1"/>
</dbReference>
<evidence type="ECO:0000256" key="1">
    <source>
        <dbReference type="SAM" id="Phobius"/>
    </source>
</evidence>
<proteinExistence type="predicted"/>
<evidence type="ECO:0000313" key="2">
    <source>
        <dbReference type="EMBL" id="SFO62564.1"/>
    </source>
</evidence>
<dbReference type="EMBL" id="FOUY01000119">
    <property type="protein sequence ID" value="SFO62564.1"/>
    <property type="molecule type" value="Genomic_DNA"/>
</dbReference>
<feature type="transmembrane region" description="Helical" evidence="1">
    <location>
        <begin position="111"/>
        <end position="130"/>
    </location>
</feature>
<keyword evidence="3" id="KW-1185">Reference proteome</keyword>
<dbReference type="Proteomes" id="UP000199614">
    <property type="component" value="Unassembled WGS sequence"/>
</dbReference>
<name>A0A1I5IPW4_PSUAM</name>
<feature type="transmembrane region" description="Helical" evidence="1">
    <location>
        <begin position="6"/>
        <end position="25"/>
    </location>
</feature>
<sequence>MLDTAPGGLALIGTVLALSVGAWAFQRYESRHPDAVLPLRVFVQRSFAAAAGGLTLSSLAFYITLLTVPLLLHARGIAGALAGLVLGALTLASSPLSVGGGRLADRAGLRLPAVGGLVLILLGPVCRISSTRPGLRFPCWSSRSV</sequence>
<keyword evidence="1" id="KW-1133">Transmembrane helix</keyword>
<keyword evidence="1" id="KW-0472">Membrane</keyword>
<feature type="transmembrane region" description="Helical" evidence="1">
    <location>
        <begin position="77"/>
        <end position="99"/>
    </location>
</feature>
<gene>
    <name evidence="2" type="ORF">SAMN05216207_11194</name>
</gene>
<keyword evidence="1" id="KW-0812">Transmembrane</keyword>
<evidence type="ECO:0000313" key="3">
    <source>
        <dbReference type="Proteomes" id="UP000199614"/>
    </source>
</evidence>
<dbReference type="SUPFAM" id="SSF103473">
    <property type="entry name" value="MFS general substrate transporter"/>
    <property type="match status" value="1"/>
</dbReference>
<protein>
    <recommendedName>
        <fullName evidence="4">Major Facilitator Superfamily protein</fullName>
    </recommendedName>
</protein>
<accession>A0A1I5IPW4</accession>
<reference evidence="2 3" key="1">
    <citation type="submission" date="2016-10" db="EMBL/GenBank/DDBJ databases">
        <authorList>
            <person name="de Groot N.N."/>
        </authorList>
    </citation>
    <scope>NUCLEOTIDE SEQUENCE [LARGE SCALE GENOMIC DNA]</scope>
    <source>
        <strain evidence="2 3">CGMCC 4.1877</strain>
    </source>
</reference>
<evidence type="ECO:0008006" key="4">
    <source>
        <dbReference type="Google" id="ProtNLM"/>
    </source>
</evidence>